<evidence type="ECO:0000256" key="1">
    <source>
        <dbReference type="SAM" id="SignalP"/>
    </source>
</evidence>
<dbReference type="RefSeq" id="XP_064770129.1">
    <property type="nucleotide sequence ID" value="XM_064911294.1"/>
</dbReference>
<proteinExistence type="predicted"/>
<dbReference type="GeneID" id="90036806"/>
<evidence type="ECO:0000313" key="3">
    <source>
        <dbReference type="Proteomes" id="UP001498771"/>
    </source>
</evidence>
<name>A0ABR1FB61_9ASCO</name>
<keyword evidence="1" id="KW-0732">Signal</keyword>
<dbReference type="Proteomes" id="UP001498771">
    <property type="component" value="Unassembled WGS sequence"/>
</dbReference>
<reference evidence="2 3" key="1">
    <citation type="submission" date="2024-03" db="EMBL/GenBank/DDBJ databases">
        <title>Genome-scale model development and genomic sequencing of the oleaginous clade Lipomyces.</title>
        <authorList>
            <consortium name="Lawrence Berkeley National Laboratory"/>
            <person name="Czajka J.J."/>
            <person name="Han Y."/>
            <person name="Kim J."/>
            <person name="Mondo S.J."/>
            <person name="Hofstad B.A."/>
            <person name="Robles A."/>
            <person name="Haridas S."/>
            <person name="Riley R."/>
            <person name="LaButti K."/>
            <person name="Pangilinan J."/>
            <person name="Andreopoulos W."/>
            <person name="Lipzen A."/>
            <person name="Yan J."/>
            <person name="Wang M."/>
            <person name="Ng V."/>
            <person name="Grigoriev I.V."/>
            <person name="Spatafora J.W."/>
            <person name="Magnuson J.K."/>
            <person name="Baker S.E."/>
            <person name="Pomraning K.R."/>
        </authorList>
    </citation>
    <scope>NUCLEOTIDE SEQUENCE [LARGE SCALE GENOMIC DNA]</scope>
    <source>
        <strain evidence="2 3">Phaff 52-87</strain>
    </source>
</reference>
<sequence>MRFISVFCSFFLLCSVVSCGLSAGVGDGADESVVRRVSRDKSIDRLNLISDIIICSTAVFEFFIKARLLPSCWGPYCDQSSAGAAEQGGLEKSVKSNFVRNRNSAGSSSSGGDPSLVVQFTTLQEALSQLQQPIAREVLTYLPYFHVKKFLEPTSISIGSLDIVLAARHQHQHQQLSLSSSSSSELFPAEADLTPFFDNILQLLMMNSRTEHHSLSALLNTEQGDELLHHLKALELEHPGQFEFHHGPNHTTVTIRHARVDILRLLSVCRELSS</sequence>
<keyword evidence="3" id="KW-1185">Reference proteome</keyword>
<organism evidence="2 3">
    <name type="scientific">Myxozyma melibiosi</name>
    <dbReference type="NCBI Taxonomy" id="54550"/>
    <lineage>
        <taxon>Eukaryota</taxon>
        <taxon>Fungi</taxon>
        <taxon>Dikarya</taxon>
        <taxon>Ascomycota</taxon>
        <taxon>Saccharomycotina</taxon>
        <taxon>Lipomycetes</taxon>
        <taxon>Lipomycetales</taxon>
        <taxon>Lipomycetaceae</taxon>
        <taxon>Myxozyma</taxon>
    </lineage>
</organism>
<dbReference type="EMBL" id="JBBJBU010000001">
    <property type="protein sequence ID" value="KAK7207096.1"/>
    <property type="molecule type" value="Genomic_DNA"/>
</dbReference>
<protein>
    <submittedName>
        <fullName evidence="2">Uncharacterized protein</fullName>
    </submittedName>
</protein>
<accession>A0ABR1FB61</accession>
<gene>
    <name evidence="2" type="ORF">BZA70DRAFT_270472</name>
</gene>
<feature type="signal peptide" evidence="1">
    <location>
        <begin position="1"/>
        <end position="19"/>
    </location>
</feature>
<dbReference type="PROSITE" id="PS51257">
    <property type="entry name" value="PROKAR_LIPOPROTEIN"/>
    <property type="match status" value="1"/>
</dbReference>
<feature type="chain" id="PRO_5047482200" evidence="1">
    <location>
        <begin position="20"/>
        <end position="274"/>
    </location>
</feature>
<evidence type="ECO:0000313" key="2">
    <source>
        <dbReference type="EMBL" id="KAK7207096.1"/>
    </source>
</evidence>
<comment type="caution">
    <text evidence="2">The sequence shown here is derived from an EMBL/GenBank/DDBJ whole genome shotgun (WGS) entry which is preliminary data.</text>
</comment>